<evidence type="ECO:0000313" key="2">
    <source>
        <dbReference type="EMBL" id="GIN97565.1"/>
    </source>
</evidence>
<keyword evidence="3" id="KW-1185">Reference proteome</keyword>
<reference evidence="2 3" key="1">
    <citation type="submission" date="2021-03" db="EMBL/GenBank/DDBJ databases">
        <title>Antimicrobial resistance genes in bacteria isolated from Japanese honey, and their potential for conferring macrolide and lincosamide resistance in the American foulbrood pathogen Paenibacillus larvae.</title>
        <authorList>
            <person name="Okamoto M."/>
            <person name="Kumagai M."/>
            <person name="Kanamori H."/>
            <person name="Takamatsu D."/>
        </authorList>
    </citation>
    <scope>NUCLEOTIDE SEQUENCE [LARGE SCALE GENOMIC DNA]</scope>
    <source>
        <strain evidence="2 3">J6TS1</strain>
    </source>
</reference>
<dbReference type="EMBL" id="BORJ01000010">
    <property type="protein sequence ID" value="GIN97565.1"/>
    <property type="molecule type" value="Genomic_DNA"/>
</dbReference>
<feature type="transmembrane region" description="Helical" evidence="1">
    <location>
        <begin position="112"/>
        <end position="142"/>
    </location>
</feature>
<feature type="transmembrane region" description="Helical" evidence="1">
    <location>
        <begin position="75"/>
        <end position="91"/>
    </location>
</feature>
<keyword evidence="1" id="KW-1133">Transmembrane helix</keyword>
<gene>
    <name evidence="2" type="primary">yhfC</name>
    <name evidence="2" type="ORF">J6TS1_34350</name>
</gene>
<dbReference type="RefSeq" id="WP_244862139.1">
    <property type="nucleotide sequence ID" value="NZ_BORJ01000010.1"/>
</dbReference>
<keyword evidence="1" id="KW-0812">Transmembrane</keyword>
<dbReference type="Pfam" id="PF10086">
    <property type="entry name" value="YhfC"/>
    <property type="match status" value="1"/>
</dbReference>
<protein>
    <submittedName>
        <fullName evidence="2">Membrane protein YhfC</fullName>
    </submittedName>
</protein>
<accession>A0ABQ4L028</accession>
<dbReference type="InterPro" id="IPR011397">
    <property type="entry name" value="YhfC"/>
</dbReference>
<feature type="transmembrane region" description="Helical" evidence="1">
    <location>
        <begin position="229"/>
        <end position="250"/>
    </location>
</feature>
<comment type="caution">
    <text evidence="2">The sequence shown here is derived from an EMBL/GenBank/DDBJ whole genome shotgun (WGS) entry which is preliminary data.</text>
</comment>
<dbReference type="Proteomes" id="UP000680670">
    <property type="component" value="Unassembled WGS sequence"/>
</dbReference>
<proteinExistence type="predicted"/>
<feature type="transmembrane region" description="Helical" evidence="1">
    <location>
        <begin position="6"/>
        <end position="28"/>
    </location>
</feature>
<evidence type="ECO:0000313" key="3">
    <source>
        <dbReference type="Proteomes" id="UP000680670"/>
    </source>
</evidence>
<feature type="transmembrane region" description="Helical" evidence="1">
    <location>
        <begin position="182"/>
        <end position="199"/>
    </location>
</feature>
<organism evidence="2 3">
    <name type="scientific">Siminovitchia terrae</name>
    <name type="common">Bacillus terrae</name>
    <dbReference type="NCBI Taxonomy" id="1914933"/>
    <lineage>
        <taxon>Bacteria</taxon>
        <taxon>Bacillati</taxon>
        <taxon>Bacillota</taxon>
        <taxon>Bacilli</taxon>
        <taxon>Bacillales</taxon>
        <taxon>Bacillaceae</taxon>
        <taxon>Siminovitchia</taxon>
    </lineage>
</organism>
<feature type="transmembrane region" description="Helical" evidence="1">
    <location>
        <begin position="206"/>
        <end position="223"/>
    </location>
</feature>
<keyword evidence="1" id="KW-0472">Membrane</keyword>
<sequence length="261" mass="29087">MLVPSFTIASIIISLVVAVAAPIVLLIFFKKKFKISIKVFFFGVLTFFTFAYVLEGLFHAIFLEWNKSTKVFLENPWVFMLYGGLMAGIFEETGRYIMMKYALKKYREWKDGLAFGLGHGGVEAILIVGINSVIMVVLAFMINDGTYDAFITGVAAEALAPLHEQLTGSASFIQLFVGIERLGALTIHMGLSILVLYGIKEGKKIYLFYAILIHAVIDFPAALYQKGIINIFVVEAYLILLAVGFIAWIVKSRSLFSGYKM</sequence>
<dbReference type="PIRSF" id="PIRSF033101">
    <property type="entry name" value="UCP033101"/>
    <property type="match status" value="1"/>
</dbReference>
<name>A0ABQ4L028_SIMTE</name>
<evidence type="ECO:0000256" key="1">
    <source>
        <dbReference type="SAM" id="Phobius"/>
    </source>
</evidence>
<feature type="transmembrane region" description="Helical" evidence="1">
    <location>
        <begin position="40"/>
        <end position="63"/>
    </location>
</feature>